<dbReference type="KEGG" id="tam:Theam_0700"/>
<name>E8T684_THEA1</name>
<evidence type="ECO:0000313" key="3">
    <source>
        <dbReference type="Proteomes" id="UP000006362"/>
    </source>
</evidence>
<dbReference type="SUPFAM" id="SSF55469">
    <property type="entry name" value="FMN-dependent nitroreductase-like"/>
    <property type="match status" value="2"/>
</dbReference>
<dbReference type="GO" id="GO:0016491">
    <property type="term" value="F:oxidoreductase activity"/>
    <property type="evidence" value="ECO:0007669"/>
    <property type="project" value="InterPro"/>
</dbReference>
<dbReference type="InterPro" id="IPR020051">
    <property type="entry name" value="SagB-type_dehydrogenase"/>
</dbReference>
<organism evidence="2 3">
    <name type="scientific">Thermovibrio ammonificans (strain DSM 15698 / JCM 12110 / HB-1)</name>
    <dbReference type="NCBI Taxonomy" id="648996"/>
    <lineage>
        <taxon>Bacteria</taxon>
        <taxon>Pseudomonadati</taxon>
        <taxon>Aquificota</taxon>
        <taxon>Aquificia</taxon>
        <taxon>Desulfurobacteriales</taxon>
        <taxon>Desulfurobacteriaceae</taxon>
        <taxon>Thermovibrio</taxon>
    </lineage>
</organism>
<dbReference type="InterPro" id="IPR000415">
    <property type="entry name" value="Nitroreductase-like"/>
</dbReference>
<dbReference type="EMBL" id="CP002444">
    <property type="protein sequence ID" value="ADU96668.1"/>
    <property type="molecule type" value="Genomic_DNA"/>
</dbReference>
<dbReference type="eggNOG" id="COG0778">
    <property type="taxonomic scope" value="Bacteria"/>
</dbReference>
<dbReference type="AlphaFoldDB" id="E8T684"/>
<evidence type="ECO:0000259" key="1">
    <source>
        <dbReference type="Pfam" id="PF00881"/>
    </source>
</evidence>
<dbReference type="Proteomes" id="UP000006362">
    <property type="component" value="Chromosome"/>
</dbReference>
<dbReference type="InterPro" id="IPR052544">
    <property type="entry name" value="Bacteriocin_Proc_Enz"/>
</dbReference>
<gene>
    <name evidence="2" type="ordered locus">Theam_0700</name>
</gene>
<dbReference type="HOGENOM" id="CLU_040017_0_0_0"/>
<feature type="domain" description="Nitroreductase" evidence="1">
    <location>
        <begin position="305"/>
        <end position="465"/>
    </location>
</feature>
<dbReference type="Pfam" id="PF00881">
    <property type="entry name" value="Nitroreductase"/>
    <property type="match status" value="2"/>
</dbReference>
<proteinExistence type="predicted"/>
<dbReference type="InterPro" id="IPR029479">
    <property type="entry name" value="Nitroreductase"/>
</dbReference>
<dbReference type="PANTHER" id="PTHR43745:SF2">
    <property type="entry name" value="NITROREDUCTASE MJ1384-RELATED"/>
    <property type="match status" value="1"/>
</dbReference>
<keyword evidence="3" id="KW-1185">Reference proteome</keyword>
<dbReference type="NCBIfam" id="TIGR03605">
    <property type="entry name" value="antibiot_sagB"/>
    <property type="match status" value="1"/>
</dbReference>
<accession>E8T684</accession>
<dbReference type="Gene3D" id="3.40.109.10">
    <property type="entry name" value="NADH Oxidase"/>
    <property type="match status" value="2"/>
</dbReference>
<dbReference type="STRING" id="648996.Theam_0700"/>
<dbReference type="OrthoDB" id="9801593at2"/>
<dbReference type="CDD" id="cd02142">
    <property type="entry name" value="McbC_SagB-like_oxidoreductase"/>
    <property type="match status" value="2"/>
</dbReference>
<feature type="domain" description="Nitroreductase" evidence="1">
    <location>
        <begin position="99"/>
        <end position="227"/>
    </location>
</feature>
<evidence type="ECO:0000313" key="2">
    <source>
        <dbReference type="EMBL" id="ADU96668.1"/>
    </source>
</evidence>
<sequence length="468" mass="52121">MESCLDYHLKTAHTYESVRRPHYLDWSNYPSPFKFYRGVKTFPLPPFKFRGQETLDTLYRLCSDYGSDSLTLQEVANLAFSMNGVTKVEDFHGEPFAFRASPSAGALYPFELYLFLRSVEGLPNGLYHYQPVNHSLELLVAGDLFEPLKGALCAEFTGNCVAVVTTIYGRSAWKYRARAYRYCLLDSGHMVANGVAYLRSLGLDATAVSLFKDSRLNALLGVDGTREFATVALLPERPALFWGDEELPPFNYPPSEPVLRRPVREPLVEEAHRAGELADCQFYRPFPGSSSLFPEVTSPPLGDVILKRRSRREFTGRAMPFETFKHLAESSLTCFPSDWGFPKCNLYLQVRNVDGLQSGIYTPSNGRLELVQAGDFGPHVSYLCLSQRFVAYANVNVVFTYNFGGTCRDYRGALLEAGALGENLYLAAEAFGCGACGIGAFYDLELQAFLGLPPEELPVYVVSVGVLV</sequence>
<protein>
    <submittedName>
        <fullName evidence="2">SagB-type dehydrogenase domain protein</fullName>
    </submittedName>
</protein>
<reference evidence="2" key="1">
    <citation type="submission" date="2011-01" db="EMBL/GenBank/DDBJ databases">
        <title>Complete sequence of chromosome of Thermovibrio ammonificans HB-1.</title>
        <authorList>
            <consortium name="US DOE Joint Genome Institute"/>
            <person name="Lucas S."/>
            <person name="Copeland A."/>
            <person name="Lapidus A."/>
            <person name="Cheng J.-F."/>
            <person name="Goodwin L."/>
            <person name="Pitluck S."/>
            <person name="Davenport K."/>
            <person name="Detter J.C."/>
            <person name="Han C."/>
            <person name="Tapia R."/>
            <person name="Land M."/>
            <person name="Hauser L."/>
            <person name="Kyrpides N."/>
            <person name="Ivanova N."/>
            <person name="Ovchinnikova G."/>
            <person name="Vetriani C."/>
            <person name="Woyke T."/>
        </authorList>
    </citation>
    <scope>NUCLEOTIDE SEQUENCE [LARGE SCALE GENOMIC DNA]</scope>
    <source>
        <strain evidence="2">HB-1</strain>
    </source>
</reference>
<dbReference type="RefSeq" id="WP_013537454.1">
    <property type="nucleotide sequence ID" value="NC_014926.1"/>
</dbReference>
<dbReference type="PANTHER" id="PTHR43745">
    <property type="entry name" value="NITROREDUCTASE MJ1384-RELATED"/>
    <property type="match status" value="1"/>
</dbReference>